<accession>A0A4P7YCI4</accession>
<dbReference type="EMBL" id="CP039631">
    <property type="protein sequence ID" value="QCG68460.1"/>
    <property type="molecule type" value="Genomic_DNA"/>
</dbReference>
<organism evidence="2 3">
    <name type="scientific">Pseudomonas veronii</name>
    <dbReference type="NCBI Taxonomy" id="76761"/>
    <lineage>
        <taxon>Bacteria</taxon>
        <taxon>Pseudomonadati</taxon>
        <taxon>Pseudomonadota</taxon>
        <taxon>Gammaproteobacteria</taxon>
        <taxon>Pseudomonadales</taxon>
        <taxon>Pseudomonadaceae</taxon>
        <taxon>Pseudomonas</taxon>
    </lineage>
</organism>
<protein>
    <submittedName>
        <fullName evidence="2">DUF1127 domain-containing protein</fullName>
    </submittedName>
</protein>
<proteinExistence type="predicted"/>
<dbReference type="Pfam" id="PF06568">
    <property type="entry name" value="YjiS-like"/>
    <property type="match status" value="1"/>
</dbReference>
<name>A0A4P7YCI4_PSEVE</name>
<dbReference type="Proteomes" id="UP000298274">
    <property type="component" value="Chromosome"/>
</dbReference>
<feature type="domain" description="YjiS-like" evidence="1">
    <location>
        <begin position="45"/>
        <end position="81"/>
    </location>
</feature>
<sequence>MYFIRNIRWIDHSRRHTLASSPREGEKMKGQTGCAGWTKRPLSGLFQAIARWQVLRHERRLVATLSDAALKDIGLSRADVEHEAHRHFWEDPLRK</sequence>
<evidence type="ECO:0000313" key="2">
    <source>
        <dbReference type="EMBL" id="QCG68460.1"/>
    </source>
</evidence>
<evidence type="ECO:0000313" key="3">
    <source>
        <dbReference type="Proteomes" id="UP000298274"/>
    </source>
</evidence>
<reference evidence="3" key="1">
    <citation type="submission" date="2019-04" db="EMBL/GenBank/DDBJ databases">
        <title>Complete genome sequence of Pseudomonas veronii strain PVy, a versatile degrader capable of using multiple contaminants as sole carbon sources.</title>
        <authorList>
            <person name="Lopez-Echartea E."/>
            <person name="Ridl J."/>
            <person name="Pajer P."/>
            <person name="Strejcek M."/>
            <person name="Suman J."/>
            <person name="Uhlik O."/>
        </authorList>
    </citation>
    <scope>NUCLEOTIDE SEQUENCE [LARGE SCALE GENOMIC DNA]</scope>
    <source>
        <strain evidence="3">Pvy</strain>
    </source>
</reference>
<evidence type="ECO:0000259" key="1">
    <source>
        <dbReference type="Pfam" id="PF06568"/>
    </source>
</evidence>
<dbReference type="AlphaFoldDB" id="A0A4P7YCI4"/>
<dbReference type="InterPro" id="IPR009506">
    <property type="entry name" value="YjiS-like"/>
</dbReference>
<gene>
    <name evidence="2" type="ORF">E4167_32175</name>
</gene>